<gene>
    <name evidence="3" type="ORF">R4Y45_00300</name>
</gene>
<name>A0ABU8SGB2_9LACO</name>
<feature type="transmembrane region" description="Helical" evidence="1">
    <location>
        <begin position="20"/>
        <end position="41"/>
    </location>
</feature>
<dbReference type="InterPro" id="IPR005182">
    <property type="entry name" value="YdbS-like_PH"/>
</dbReference>
<dbReference type="EMBL" id="JAWMWG010000001">
    <property type="protein sequence ID" value="MEJ6347702.1"/>
    <property type="molecule type" value="Genomic_DNA"/>
</dbReference>
<evidence type="ECO:0000256" key="1">
    <source>
        <dbReference type="SAM" id="Phobius"/>
    </source>
</evidence>
<sequence length="158" mass="18011">MDYQLLTQKMPSRIKRAWLVSDILGVIISLAIATTALTLLPIPHKEWVRPIALVAIVVFFAVSLSLIPYRYHFHRYQIDDEAISFQRGVFFRKTVYVPLNRVQHIEIEQGPILKVFDLEELIIHTAATKHSISGLNPATAGKLREEVTKRVKVADLNV</sequence>
<evidence type="ECO:0000313" key="3">
    <source>
        <dbReference type="EMBL" id="MEJ6347702.1"/>
    </source>
</evidence>
<dbReference type="PANTHER" id="PTHR34473:SF2">
    <property type="entry name" value="UPF0699 TRANSMEMBRANE PROTEIN YDBT"/>
    <property type="match status" value="1"/>
</dbReference>
<comment type="caution">
    <text evidence="3">The sequence shown here is derived from an EMBL/GenBank/DDBJ whole genome shotgun (WGS) entry which is preliminary data.</text>
</comment>
<feature type="domain" description="YdbS-like PH" evidence="2">
    <location>
        <begin position="71"/>
        <end position="146"/>
    </location>
</feature>
<keyword evidence="1" id="KW-0812">Transmembrane</keyword>
<evidence type="ECO:0000259" key="2">
    <source>
        <dbReference type="Pfam" id="PF03703"/>
    </source>
</evidence>
<dbReference type="PANTHER" id="PTHR34473">
    <property type="entry name" value="UPF0699 TRANSMEMBRANE PROTEIN YDBS"/>
    <property type="match status" value="1"/>
</dbReference>
<dbReference type="Pfam" id="PF03703">
    <property type="entry name" value="bPH_2"/>
    <property type="match status" value="1"/>
</dbReference>
<organism evidence="3 4">
    <name type="scientific">Holzapfeliella saturejae</name>
    <dbReference type="NCBI Taxonomy" id="3082953"/>
    <lineage>
        <taxon>Bacteria</taxon>
        <taxon>Bacillati</taxon>
        <taxon>Bacillota</taxon>
        <taxon>Bacilli</taxon>
        <taxon>Lactobacillales</taxon>
        <taxon>Lactobacillaceae</taxon>
        <taxon>Holzapfeliella</taxon>
    </lineage>
</organism>
<keyword evidence="1" id="KW-0472">Membrane</keyword>
<dbReference type="Proteomes" id="UP001377804">
    <property type="component" value="Unassembled WGS sequence"/>
</dbReference>
<reference evidence="3 4" key="1">
    <citation type="submission" date="2023-10" db="EMBL/GenBank/DDBJ databases">
        <title>Holzapfeliella saturejae sp. nov. isolated from Satureja montana flowers.</title>
        <authorList>
            <person name="Alcantara C."/>
            <person name="Zuniga M."/>
            <person name="Landete J.M."/>
            <person name="Monedero V."/>
        </authorList>
    </citation>
    <scope>NUCLEOTIDE SEQUENCE [LARGE SCALE GENOMIC DNA]</scope>
    <source>
        <strain evidence="3 4">He02</strain>
    </source>
</reference>
<evidence type="ECO:0000313" key="4">
    <source>
        <dbReference type="Proteomes" id="UP001377804"/>
    </source>
</evidence>
<protein>
    <submittedName>
        <fullName evidence="3">PH domain-containing protein</fullName>
    </submittedName>
</protein>
<keyword evidence="1" id="KW-1133">Transmembrane helix</keyword>
<keyword evidence="4" id="KW-1185">Reference proteome</keyword>
<proteinExistence type="predicted"/>
<accession>A0ABU8SGB2</accession>
<feature type="transmembrane region" description="Helical" evidence="1">
    <location>
        <begin position="47"/>
        <end position="67"/>
    </location>
</feature>
<dbReference type="RefSeq" id="WP_339968112.1">
    <property type="nucleotide sequence ID" value="NZ_JAWMWG010000001.1"/>
</dbReference>